<accession>A0A9P4UJE9</accession>
<dbReference type="EMBL" id="MU003882">
    <property type="protein sequence ID" value="KAF2716309.1"/>
    <property type="molecule type" value="Genomic_DNA"/>
</dbReference>
<proteinExistence type="predicted"/>
<protein>
    <submittedName>
        <fullName evidence="1">Uncharacterized protein</fullName>
    </submittedName>
</protein>
<dbReference type="Proteomes" id="UP000799441">
    <property type="component" value="Unassembled WGS sequence"/>
</dbReference>
<name>A0A9P4UJE9_9PEZI</name>
<reference evidence="1" key="1">
    <citation type="journal article" date="2020" name="Stud. Mycol.">
        <title>101 Dothideomycetes genomes: a test case for predicting lifestyles and emergence of pathogens.</title>
        <authorList>
            <person name="Haridas S."/>
            <person name="Albert R."/>
            <person name="Binder M."/>
            <person name="Bloem J."/>
            <person name="Labutti K."/>
            <person name="Salamov A."/>
            <person name="Andreopoulos B."/>
            <person name="Baker S."/>
            <person name="Barry K."/>
            <person name="Bills G."/>
            <person name="Bluhm B."/>
            <person name="Cannon C."/>
            <person name="Castanera R."/>
            <person name="Culley D."/>
            <person name="Daum C."/>
            <person name="Ezra D."/>
            <person name="Gonzalez J."/>
            <person name="Henrissat B."/>
            <person name="Kuo A."/>
            <person name="Liang C."/>
            <person name="Lipzen A."/>
            <person name="Lutzoni F."/>
            <person name="Magnuson J."/>
            <person name="Mondo S."/>
            <person name="Nolan M."/>
            <person name="Ohm R."/>
            <person name="Pangilinan J."/>
            <person name="Park H.-J."/>
            <person name="Ramirez L."/>
            <person name="Alfaro M."/>
            <person name="Sun H."/>
            <person name="Tritt A."/>
            <person name="Yoshinaga Y."/>
            <person name="Zwiers L.-H."/>
            <person name="Turgeon B."/>
            <person name="Goodwin S."/>
            <person name="Spatafora J."/>
            <person name="Crous P."/>
            <person name="Grigoriev I."/>
        </authorList>
    </citation>
    <scope>NUCLEOTIDE SEQUENCE</scope>
    <source>
        <strain evidence="1">CBS 116435</strain>
    </source>
</reference>
<keyword evidence="2" id="KW-1185">Reference proteome</keyword>
<evidence type="ECO:0000313" key="1">
    <source>
        <dbReference type="EMBL" id="KAF2716309.1"/>
    </source>
</evidence>
<gene>
    <name evidence="1" type="ORF">K431DRAFT_20873</name>
</gene>
<dbReference type="AlphaFoldDB" id="A0A9P4UJE9"/>
<comment type="caution">
    <text evidence="1">The sequence shown here is derived from an EMBL/GenBank/DDBJ whole genome shotgun (WGS) entry which is preliminary data.</text>
</comment>
<sequence>MRLLLGFLVDDINISPPLALQTSGKCYSEWVIALMHAVEVRLVICHHCSRGKQKAAVLSAIASHTRREAELGNIIETQAALPGCRSRRLRLHGGCKSMSRNAIYPAPTGRPVKTLIPFSVGKYRVLQYRRTNTVSCKGIQSVINPNLPEYTDLAMILMTKTCYTRSTRLCGYDPHALPTRPRQSRSATCLPSRLGM</sequence>
<evidence type="ECO:0000313" key="2">
    <source>
        <dbReference type="Proteomes" id="UP000799441"/>
    </source>
</evidence>
<organism evidence="1 2">
    <name type="scientific">Polychaeton citri CBS 116435</name>
    <dbReference type="NCBI Taxonomy" id="1314669"/>
    <lineage>
        <taxon>Eukaryota</taxon>
        <taxon>Fungi</taxon>
        <taxon>Dikarya</taxon>
        <taxon>Ascomycota</taxon>
        <taxon>Pezizomycotina</taxon>
        <taxon>Dothideomycetes</taxon>
        <taxon>Dothideomycetidae</taxon>
        <taxon>Capnodiales</taxon>
        <taxon>Capnodiaceae</taxon>
        <taxon>Polychaeton</taxon>
    </lineage>
</organism>